<keyword evidence="2" id="KW-1185">Reference proteome</keyword>
<reference evidence="1 2" key="1">
    <citation type="submission" date="2019-03" db="EMBL/GenBank/DDBJ databases">
        <title>Genomic features of bacteria from cold environments.</title>
        <authorList>
            <person name="Shen L."/>
        </authorList>
    </citation>
    <scope>NUCLEOTIDE SEQUENCE [LARGE SCALE GENOMIC DNA]</scope>
    <source>
        <strain evidence="2">T3246-1</strain>
    </source>
</reference>
<evidence type="ECO:0000313" key="1">
    <source>
        <dbReference type="EMBL" id="TDE98800.1"/>
    </source>
</evidence>
<proteinExistence type="predicted"/>
<dbReference type="EMBL" id="SMNA01000001">
    <property type="protein sequence ID" value="TDE98800.1"/>
    <property type="molecule type" value="Genomic_DNA"/>
</dbReference>
<accession>A0ABY2EA20</accession>
<evidence type="ECO:0000313" key="2">
    <source>
        <dbReference type="Proteomes" id="UP000504882"/>
    </source>
</evidence>
<dbReference type="Pfam" id="PF13671">
    <property type="entry name" value="AAA_33"/>
    <property type="match status" value="1"/>
</dbReference>
<dbReference type="InterPro" id="IPR027417">
    <property type="entry name" value="P-loop_NTPase"/>
</dbReference>
<dbReference type="Proteomes" id="UP000504882">
    <property type="component" value="Unassembled WGS sequence"/>
</dbReference>
<protein>
    <submittedName>
        <fullName evidence="1">Uncharacterized protein</fullName>
    </submittedName>
</protein>
<name>A0ABY2EA20_9MICO</name>
<dbReference type="RefSeq" id="WP_133105702.1">
    <property type="nucleotide sequence ID" value="NZ_SMNA01000001.1"/>
</dbReference>
<comment type="caution">
    <text evidence="1">The sequence shown here is derived from an EMBL/GenBank/DDBJ whole genome shotgun (WGS) entry which is preliminary data.</text>
</comment>
<dbReference type="Gene3D" id="3.40.50.300">
    <property type="entry name" value="P-loop containing nucleotide triphosphate hydrolases"/>
    <property type="match status" value="1"/>
</dbReference>
<gene>
    <name evidence="1" type="ORF">EXU48_00935</name>
</gene>
<organism evidence="1 2">
    <name type="scientific">Occultella glacieicola</name>
    <dbReference type="NCBI Taxonomy" id="2518684"/>
    <lineage>
        <taxon>Bacteria</taxon>
        <taxon>Bacillati</taxon>
        <taxon>Actinomycetota</taxon>
        <taxon>Actinomycetes</taxon>
        <taxon>Micrococcales</taxon>
        <taxon>Ruaniaceae</taxon>
        <taxon>Occultella</taxon>
    </lineage>
</organism>
<sequence length="130" mass="14328">MRFTLDEWMLRLYPGLGFDTLAYGSRAEQVKVLIWSGAEQVLAAGTDVVLDWNTRSVERRRWAVARARAAGADVVLHKLTTPVEIASARARVRSATGRAFAHPVTAAGNEHLATLMEEPSPDEGMRIVEL</sequence>